<dbReference type="EMBL" id="FQXC01000012">
    <property type="protein sequence ID" value="SHI07428.1"/>
    <property type="molecule type" value="Genomic_DNA"/>
</dbReference>
<protein>
    <submittedName>
        <fullName evidence="1">Uncharacterized protein</fullName>
    </submittedName>
</protein>
<evidence type="ECO:0000313" key="2">
    <source>
        <dbReference type="Proteomes" id="UP000184221"/>
    </source>
</evidence>
<sequence length="358" mass="36723">MSQTSTLLSLPYIQPAQAQKHVTHNEALRRLDALVQLSVESRTLAEPPANPADGARYIVASGATGDWAGQEFAVALNAGGGWLFLTPNVGWQAWVADEGTTVTWTGSLWQAGGSGALPDRLGLGTPVDPVSRLSIAAPATMLSHEGDDHQLKINKASDADTASLLFQSNWVGHAEMGLAGDTAFSIKVSDGTSWTTALSFDPVTGAASGAAVSAGPEESNPDALVRAGDGYLKGTILDAVAQDGNGVPTGGVIERGANADGDYVRFADGTQICTSGDIPTGGITNPTGALFQSNHLAWTFPAPFAPGVPPILVGESGNTGAWPTFAPHGVLSTGFKATSIVSIGVGLNLRLCAIGRWI</sequence>
<evidence type="ECO:0000313" key="1">
    <source>
        <dbReference type="EMBL" id="SHI07428.1"/>
    </source>
</evidence>
<dbReference type="Pfam" id="PF10983">
    <property type="entry name" value="DUF2793"/>
    <property type="match status" value="1"/>
</dbReference>
<dbReference type="RefSeq" id="WP_072780193.1">
    <property type="nucleotide sequence ID" value="NZ_FQXC01000012.1"/>
</dbReference>
<dbReference type="AlphaFoldDB" id="A0A1M5Y6H4"/>
<dbReference type="InterPro" id="IPR021251">
    <property type="entry name" value="DUF2793"/>
</dbReference>
<proteinExistence type="predicted"/>
<keyword evidence="2" id="KW-1185">Reference proteome</keyword>
<reference evidence="1 2" key="1">
    <citation type="submission" date="2016-11" db="EMBL/GenBank/DDBJ databases">
        <authorList>
            <person name="Jaros S."/>
            <person name="Januszkiewicz K."/>
            <person name="Wedrychowicz H."/>
        </authorList>
    </citation>
    <scope>NUCLEOTIDE SEQUENCE [LARGE SCALE GENOMIC DNA]</scope>
    <source>
        <strain evidence="1 2">DSM 29431</strain>
    </source>
</reference>
<gene>
    <name evidence="1" type="ORF">SAMN05443551_0102</name>
</gene>
<accession>A0A1M5Y6H4</accession>
<dbReference type="OrthoDB" id="564699at2"/>
<dbReference type="Proteomes" id="UP000184221">
    <property type="component" value="Unassembled WGS sequence"/>
</dbReference>
<organism evidence="1 2">
    <name type="scientific">Marivita hallyeonensis</name>
    <dbReference type="NCBI Taxonomy" id="996342"/>
    <lineage>
        <taxon>Bacteria</taxon>
        <taxon>Pseudomonadati</taxon>
        <taxon>Pseudomonadota</taxon>
        <taxon>Alphaproteobacteria</taxon>
        <taxon>Rhodobacterales</taxon>
        <taxon>Roseobacteraceae</taxon>
        <taxon>Marivita</taxon>
    </lineage>
</organism>
<name>A0A1M5Y6H4_9RHOB</name>
<dbReference type="STRING" id="996342.SAMN05443551_0102"/>